<evidence type="ECO:0000313" key="1">
    <source>
        <dbReference type="EMBL" id="CUH44223.1"/>
    </source>
</evidence>
<proteinExistence type="predicted"/>
<accession>A0A0P1E5Z2</accession>
<dbReference type="Proteomes" id="UP000050786">
    <property type="component" value="Unassembled WGS sequence"/>
</dbReference>
<sequence>MANILNASGLAKNRGVRLLMRGQSRNQDTDFSGNFSASLPLSESQSKVKCADKADIARVLENFWRFGQRPPSFRVR</sequence>
<gene>
    <name evidence="1" type="ORF">RUM4293_03121</name>
</gene>
<dbReference type="AlphaFoldDB" id="A0A0P1E5Z2"/>
<name>A0A0P1E5Z2_9RHOB</name>
<dbReference type="EMBL" id="CYPS01000043">
    <property type="protein sequence ID" value="CUH44223.1"/>
    <property type="molecule type" value="Genomic_DNA"/>
</dbReference>
<reference evidence="2" key="1">
    <citation type="submission" date="2015-09" db="EMBL/GenBank/DDBJ databases">
        <authorList>
            <person name="Rodrigo-Torres L."/>
            <person name="Arahal D.R."/>
        </authorList>
    </citation>
    <scope>NUCLEOTIDE SEQUENCE [LARGE SCALE GENOMIC DNA]</scope>
    <source>
        <strain evidence="2">CECT 4293</strain>
    </source>
</reference>
<keyword evidence="2" id="KW-1185">Reference proteome</keyword>
<evidence type="ECO:0000313" key="2">
    <source>
        <dbReference type="Proteomes" id="UP000050786"/>
    </source>
</evidence>
<protein>
    <submittedName>
        <fullName evidence="1">Uncharacterized protein</fullName>
    </submittedName>
</protein>
<organism evidence="1 2">
    <name type="scientific">Ruegeria atlantica</name>
    <dbReference type="NCBI Taxonomy" id="81569"/>
    <lineage>
        <taxon>Bacteria</taxon>
        <taxon>Pseudomonadati</taxon>
        <taxon>Pseudomonadota</taxon>
        <taxon>Alphaproteobacteria</taxon>
        <taxon>Rhodobacterales</taxon>
        <taxon>Roseobacteraceae</taxon>
        <taxon>Ruegeria</taxon>
    </lineage>
</organism>